<sequence length="252" mass="28027">MTYAKRSALATLLALIAVAFLALSLPPYFTGRTRVPATFGLHYPLLVAHVMFAAVAMLMALAQIWPGLRTHRLALHRRCGRIYVAAAIPAAICALIIGAATPFGPFLAVSNVVLATLWLWFTINGYRAIRQRRFEEHRRNMVLSATLTLSIITNRIWTPILFLALHPLQHSIFDGNPEHYLWFVAGLGAWLGWTIPFFTVRGWLKRTAGRPPIGGSAIPPANHPLGGQTRDRGGRTIRFEPRSTRADHEPQN</sequence>
<dbReference type="InterPro" id="IPR036259">
    <property type="entry name" value="MFS_trans_sf"/>
</dbReference>
<keyword evidence="2" id="KW-0472">Membrane</keyword>
<reference evidence="3 4" key="1">
    <citation type="submission" date="2021-07" db="EMBL/GenBank/DDBJ databases">
        <title>Whole genome sequencing of non-tuberculosis mycobacteria type-strains.</title>
        <authorList>
            <person name="Igarashi Y."/>
            <person name="Osugi A."/>
            <person name="Mitarai S."/>
        </authorList>
    </citation>
    <scope>NUCLEOTIDE SEQUENCE [LARGE SCALE GENOMIC DNA]</scope>
    <source>
        <strain evidence="3 4">JCM 16370</strain>
    </source>
</reference>
<name>A0ABX8VBH2_9MYCO</name>
<evidence type="ECO:0000256" key="2">
    <source>
        <dbReference type="SAM" id="Phobius"/>
    </source>
</evidence>
<gene>
    <name evidence="3" type="ORF">K0O64_18495</name>
</gene>
<dbReference type="SUPFAM" id="SSF103473">
    <property type="entry name" value="MFS general substrate transporter"/>
    <property type="match status" value="1"/>
</dbReference>
<feature type="transmembrane region" description="Helical" evidence="2">
    <location>
        <begin position="180"/>
        <end position="200"/>
    </location>
</feature>
<feature type="transmembrane region" description="Helical" evidence="2">
    <location>
        <begin position="141"/>
        <end position="168"/>
    </location>
</feature>
<feature type="transmembrane region" description="Helical" evidence="2">
    <location>
        <begin position="106"/>
        <end position="129"/>
    </location>
</feature>
<dbReference type="Proteomes" id="UP000825367">
    <property type="component" value="Chromosome"/>
</dbReference>
<evidence type="ECO:0000313" key="3">
    <source>
        <dbReference type="EMBL" id="QYL15137.1"/>
    </source>
</evidence>
<dbReference type="EMBL" id="CP080333">
    <property type="protein sequence ID" value="QYL15137.1"/>
    <property type="molecule type" value="Genomic_DNA"/>
</dbReference>
<proteinExistence type="predicted"/>
<dbReference type="Pfam" id="PF10067">
    <property type="entry name" value="DUF2306"/>
    <property type="match status" value="1"/>
</dbReference>
<feature type="transmembrane region" description="Helical" evidence="2">
    <location>
        <begin position="40"/>
        <end position="61"/>
    </location>
</feature>
<organism evidence="3 4">
    <name type="scientific">Mycolicibacterium pallens</name>
    <dbReference type="NCBI Taxonomy" id="370524"/>
    <lineage>
        <taxon>Bacteria</taxon>
        <taxon>Bacillati</taxon>
        <taxon>Actinomycetota</taxon>
        <taxon>Actinomycetes</taxon>
        <taxon>Mycobacteriales</taxon>
        <taxon>Mycobacteriaceae</taxon>
        <taxon>Mycolicibacterium</taxon>
    </lineage>
</organism>
<feature type="region of interest" description="Disordered" evidence="1">
    <location>
        <begin position="214"/>
        <end position="252"/>
    </location>
</feature>
<dbReference type="RefSeq" id="WP_096311730.1">
    <property type="nucleotide sequence ID" value="NZ_BAAAVX010000014.1"/>
</dbReference>
<accession>A0ABX8VBH2</accession>
<dbReference type="InterPro" id="IPR018750">
    <property type="entry name" value="DUF2306_membrane"/>
</dbReference>
<keyword evidence="2" id="KW-0812">Transmembrane</keyword>
<evidence type="ECO:0000313" key="4">
    <source>
        <dbReference type="Proteomes" id="UP000825367"/>
    </source>
</evidence>
<keyword evidence="4" id="KW-1185">Reference proteome</keyword>
<keyword evidence="2" id="KW-1133">Transmembrane helix</keyword>
<feature type="transmembrane region" description="Helical" evidence="2">
    <location>
        <begin position="82"/>
        <end position="100"/>
    </location>
</feature>
<protein>
    <submittedName>
        <fullName evidence="3">DUF2306 domain-containing protein</fullName>
    </submittedName>
</protein>
<evidence type="ECO:0000256" key="1">
    <source>
        <dbReference type="SAM" id="MobiDB-lite"/>
    </source>
</evidence>
<feature type="compositionally biased region" description="Basic and acidic residues" evidence="1">
    <location>
        <begin position="229"/>
        <end position="252"/>
    </location>
</feature>